<keyword evidence="2" id="KW-1185">Reference proteome</keyword>
<dbReference type="AlphaFoldDB" id="A0A0E0IGQ1"/>
<organism evidence="1">
    <name type="scientific">Oryza nivara</name>
    <name type="common">Indian wild rice</name>
    <name type="synonym">Oryza sativa f. spontanea</name>
    <dbReference type="NCBI Taxonomy" id="4536"/>
    <lineage>
        <taxon>Eukaryota</taxon>
        <taxon>Viridiplantae</taxon>
        <taxon>Streptophyta</taxon>
        <taxon>Embryophyta</taxon>
        <taxon>Tracheophyta</taxon>
        <taxon>Spermatophyta</taxon>
        <taxon>Magnoliopsida</taxon>
        <taxon>Liliopsida</taxon>
        <taxon>Poales</taxon>
        <taxon>Poaceae</taxon>
        <taxon>BOP clade</taxon>
        <taxon>Oryzoideae</taxon>
        <taxon>Oryzeae</taxon>
        <taxon>Oryzinae</taxon>
        <taxon>Oryza</taxon>
    </lineage>
</organism>
<evidence type="ECO:0000313" key="1">
    <source>
        <dbReference type="EnsemblPlants" id="ONIVA09G02080.1"/>
    </source>
</evidence>
<dbReference type="Gramene" id="ONIVA09G02080.1">
    <property type="protein sequence ID" value="ONIVA09G02080.1"/>
    <property type="gene ID" value="ONIVA09G02080"/>
</dbReference>
<dbReference type="EnsemblPlants" id="ONIVA09G02080.1">
    <property type="protein sequence ID" value="ONIVA09G02080.1"/>
    <property type="gene ID" value="ONIVA09G02080"/>
</dbReference>
<proteinExistence type="predicted"/>
<name>A0A0E0IGQ1_ORYNI</name>
<dbReference type="HOGENOM" id="CLU_1868425_0_0_1"/>
<accession>A0A0E0IGQ1</accession>
<reference evidence="1" key="2">
    <citation type="submission" date="2018-04" db="EMBL/GenBank/DDBJ databases">
        <title>OnivRS2 (Oryza nivara Reference Sequence Version 2).</title>
        <authorList>
            <person name="Zhang J."/>
            <person name="Kudrna D."/>
            <person name="Lee S."/>
            <person name="Talag J."/>
            <person name="Rajasekar S."/>
            <person name="Welchert J."/>
            <person name="Hsing Y.-I."/>
            <person name="Wing R.A."/>
        </authorList>
    </citation>
    <scope>NUCLEOTIDE SEQUENCE [LARGE SCALE GENOMIC DNA]</scope>
    <source>
        <strain evidence="1">SL10</strain>
    </source>
</reference>
<sequence>MLSYPSPFPHWSSRAFLSTSVTHVKSHGKNMNSSGSAVSYWLIWSFLRVRTLDGVEDSTGLTGTEVDLEGYTEASEGHLPQGKPHSFLRRRRKGNNSMVLTSSCSRSICSQALPVVFLSYFVFGSFVCRECVWPVGP</sequence>
<dbReference type="Proteomes" id="UP000006591">
    <property type="component" value="Chromosome 9"/>
</dbReference>
<reference evidence="1" key="1">
    <citation type="submission" date="2015-04" db="UniProtKB">
        <authorList>
            <consortium name="EnsemblPlants"/>
        </authorList>
    </citation>
    <scope>IDENTIFICATION</scope>
    <source>
        <strain evidence="1">SL10</strain>
    </source>
</reference>
<protein>
    <submittedName>
        <fullName evidence="1">Uncharacterized protein</fullName>
    </submittedName>
</protein>
<evidence type="ECO:0000313" key="2">
    <source>
        <dbReference type="Proteomes" id="UP000006591"/>
    </source>
</evidence>